<dbReference type="PROSITE" id="PS50887">
    <property type="entry name" value="GGDEF"/>
    <property type="match status" value="1"/>
</dbReference>
<comment type="caution">
    <text evidence="7">The sequence shown here is derived from an EMBL/GenBank/DDBJ whole genome shotgun (WGS) entry which is preliminary data.</text>
</comment>
<dbReference type="Gene3D" id="3.40.50.2300">
    <property type="match status" value="1"/>
</dbReference>
<dbReference type="SMART" id="SM00448">
    <property type="entry name" value="REC"/>
    <property type="match status" value="1"/>
</dbReference>
<dbReference type="GO" id="GO:0052621">
    <property type="term" value="F:diguanylate cyclase activity"/>
    <property type="evidence" value="ECO:0007669"/>
    <property type="project" value="UniProtKB-EC"/>
</dbReference>
<dbReference type="PANTHER" id="PTHR45138:SF9">
    <property type="entry name" value="DIGUANYLATE CYCLASE DGCM-RELATED"/>
    <property type="match status" value="1"/>
</dbReference>
<evidence type="ECO:0000256" key="3">
    <source>
        <dbReference type="ARBA" id="ARBA00034247"/>
    </source>
</evidence>
<evidence type="ECO:0000256" key="2">
    <source>
        <dbReference type="ARBA" id="ARBA00012528"/>
    </source>
</evidence>
<name>A0AAW3ZLQ0_9GAMM</name>
<keyword evidence="8" id="KW-1185">Reference proteome</keyword>
<dbReference type="GO" id="GO:0000160">
    <property type="term" value="P:phosphorelay signal transduction system"/>
    <property type="evidence" value="ECO:0007669"/>
    <property type="project" value="InterPro"/>
</dbReference>
<dbReference type="EC" id="2.7.7.65" evidence="2"/>
<dbReference type="NCBIfam" id="TIGR00254">
    <property type="entry name" value="GGDEF"/>
    <property type="match status" value="1"/>
</dbReference>
<dbReference type="InterPro" id="IPR011006">
    <property type="entry name" value="CheY-like_superfamily"/>
</dbReference>
<dbReference type="SMART" id="SM00267">
    <property type="entry name" value="GGDEF"/>
    <property type="match status" value="1"/>
</dbReference>
<evidence type="ECO:0000313" key="7">
    <source>
        <dbReference type="EMBL" id="MBD8526107.1"/>
    </source>
</evidence>
<dbReference type="Gene3D" id="3.30.70.270">
    <property type="match status" value="1"/>
</dbReference>
<dbReference type="Proteomes" id="UP000613768">
    <property type="component" value="Unassembled WGS sequence"/>
</dbReference>
<dbReference type="PANTHER" id="PTHR45138">
    <property type="entry name" value="REGULATORY COMPONENTS OF SENSORY TRANSDUCTION SYSTEM"/>
    <property type="match status" value="1"/>
</dbReference>
<dbReference type="GO" id="GO:1902201">
    <property type="term" value="P:negative regulation of bacterial-type flagellum-dependent cell motility"/>
    <property type="evidence" value="ECO:0007669"/>
    <property type="project" value="TreeGrafter"/>
</dbReference>
<feature type="domain" description="GGDEF" evidence="6">
    <location>
        <begin position="161"/>
        <end position="297"/>
    </location>
</feature>
<dbReference type="InterPro" id="IPR043128">
    <property type="entry name" value="Rev_trsase/Diguanyl_cyclase"/>
</dbReference>
<dbReference type="Pfam" id="PF00072">
    <property type="entry name" value="Response_reg"/>
    <property type="match status" value="1"/>
</dbReference>
<dbReference type="PROSITE" id="PS50110">
    <property type="entry name" value="RESPONSE_REGULATORY"/>
    <property type="match status" value="1"/>
</dbReference>
<dbReference type="InterPro" id="IPR001789">
    <property type="entry name" value="Sig_transdc_resp-reg_receiver"/>
</dbReference>
<comment type="catalytic activity">
    <reaction evidence="3">
        <text>2 GTP = 3',3'-c-di-GMP + 2 diphosphate</text>
        <dbReference type="Rhea" id="RHEA:24898"/>
        <dbReference type="ChEBI" id="CHEBI:33019"/>
        <dbReference type="ChEBI" id="CHEBI:37565"/>
        <dbReference type="ChEBI" id="CHEBI:58805"/>
        <dbReference type="EC" id="2.7.7.65"/>
    </reaction>
</comment>
<dbReference type="Pfam" id="PF00990">
    <property type="entry name" value="GGDEF"/>
    <property type="match status" value="1"/>
</dbReference>
<accession>A0AAW3ZLQ0</accession>
<dbReference type="AlphaFoldDB" id="A0AAW3ZLQ0"/>
<dbReference type="GO" id="GO:0005886">
    <property type="term" value="C:plasma membrane"/>
    <property type="evidence" value="ECO:0007669"/>
    <property type="project" value="TreeGrafter"/>
</dbReference>
<proteinExistence type="predicted"/>
<dbReference type="InterPro" id="IPR029787">
    <property type="entry name" value="Nucleotide_cyclase"/>
</dbReference>
<dbReference type="FunFam" id="3.30.70.270:FF:000001">
    <property type="entry name" value="Diguanylate cyclase domain protein"/>
    <property type="match status" value="1"/>
</dbReference>
<dbReference type="EMBL" id="JACYTR010000017">
    <property type="protein sequence ID" value="MBD8526107.1"/>
    <property type="molecule type" value="Genomic_DNA"/>
</dbReference>
<dbReference type="RefSeq" id="WP_192029529.1">
    <property type="nucleotide sequence ID" value="NZ_JACYTR010000017.1"/>
</dbReference>
<evidence type="ECO:0000256" key="4">
    <source>
        <dbReference type="PROSITE-ProRule" id="PRU00169"/>
    </source>
</evidence>
<dbReference type="SUPFAM" id="SSF52172">
    <property type="entry name" value="CheY-like"/>
    <property type="match status" value="1"/>
</dbReference>
<dbReference type="GO" id="GO:0043709">
    <property type="term" value="P:cell adhesion involved in single-species biofilm formation"/>
    <property type="evidence" value="ECO:0007669"/>
    <property type="project" value="TreeGrafter"/>
</dbReference>
<feature type="domain" description="Response regulatory" evidence="5">
    <location>
        <begin position="7"/>
        <end position="122"/>
    </location>
</feature>
<gene>
    <name evidence="7" type="ORF">IFO71_10200</name>
</gene>
<dbReference type="SUPFAM" id="SSF55073">
    <property type="entry name" value="Nucleotide cyclase"/>
    <property type="match status" value="1"/>
</dbReference>
<dbReference type="InterPro" id="IPR050469">
    <property type="entry name" value="Diguanylate_Cyclase"/>
</dbReference>
<sequence length="300" mass="33571">MSAPQQQILIVDDHSANRRVLYELFKDNYRIILAKNGPMALALAQKHLPDLILLDVVMPEVNGYEVMSGLKAEPATRDIPVIFITALEDQSYEERGLLLGAADYIIKPFYPPIVRARVNNHMQWVRQRHLLERFALLDPLTELPNRRRLEDTLKAKHAPGSSVSLAVLDVDHFKQFNDRYGHAAGDRALQALAGALHEVKQNEGELMARFGGEEFVIWLPQCDRAQASRRCEELRLAVSKLRIPHVEGKLKISCSIGGVSAVIGHSGGVPDDLFETADGQLYLAKSQGRDRVHWSELSGC</sequence>
<comment type="cofactor">
    <cofactor evidence="1">
        <name>Mg(2+)</name>
        <dbReference type="ChEBI" id="CHEBI:18420"/>
    </cofactor>
</comment>
<evidence type="ECO:0000259" key="6">
    <source>
        <dbReference type="PROSITE" id="PS50887"/>
    </source>
</evidence>
<organism evidence="7 8">
    <name type="scientific">Pseudomarimonas arenosa</name>
    <dbReference type="NCBI Taxonomy" id="2774145"/>
    <lineage>
        <taxon>Bacteria</taxon>
        <taxon>Pseudomonadati</taxon>
        <taxon>Pseudomonadota</taxon>
        <taxon>Gammaproteobacteria</taxon>
        <taxon>Lysobacterales</taxon>
        <taxon>Lysobacteraceae</taxon>
        <taxon>Pseudomarimonas</taxon>
    </lineage>
</organism>
<keyword evidence="4" id="KW-0597">Phosphoprotein</keyword>
<evidence type="ECO:0000259" key="5">
    <source>
        <dbReference type="PROSITE" id="PS50110"/>
    </source>
</evidence>
<feature type="modified residue" description="4-aspartylphosphate" evidence="4">
    <location>
        <position position="55"/>
    </location>
</feature>
<dbReference type="InterPro" id="IPR000160">
    <property type="entry name" value="GGDEF_dom"/>
</dbReference>
<evidence type="ECO:0000313" key="8">
    <source>
        <dbReference type="Proteomes" id="UP000613768"/>
    </source>
</evidence>
<reference evidence="7 8" key="1">
    <citation type="submission" date="2020-09" db="EMBL/GenBank/DDBJ databases">
        <title>Pseudoxanthomonas sp. CAU 1598 isolated from sand of Yaerae Beach.</title>
        <authorList>
            <person name="Kim W."/>
        </authorList>
    </citation>
    <scope>NUCLEOTIDE SEQUENCE [LARGE SCALE GENOMIC DNA]</scope>
    <source>
        <strain evidence="7 8">CAU 1598</strain>
    </source>
</reference>
<evidence type="ECO:0000256" key="1">
    <source>
        <dbReference type="ARBA" id="ARBA00001946"/>
    </source>
</evidence>
<dbReference type="CDD" id="cd01949">
    <property type="entry name" value="GGDEF"/>
    <property type="match status" value="1"/>
</dbReference>
<protein>
    <recommendedName>
        <fullName evidence="2">diguanylate cyclase</fullName>
        <ecNumber evidence="2">2.7.7.65</ecNumber>
    </recommendedName>
</protein>